<proteinExistence type="predicted"/>
<reference evidence="1 2" key="1">
    <citation type="journal article" date="2024" name="G3 (Bethesda)">
        <title>Genome assembly of Hibiscus sabdariffa L. provides insights into metabolisms of medicinal natural products.</title>
        <authorList>
            <person name="Kim T."/>
        </authorList>
    </citation>
    <scope>NUCLEOTIDE SEQUENCE [LARGE SCALE GENOMIC DNA]</scope>
    <source>
        <strain evidence="1">TK-2024</strain>
        <tissue evidence="1">Old leaves</tissue>
    </source>
</reference>
<name>A0ABR1ZF42_9ROSI</name>
<gene>
    <name evidence="1" type="ORF">V6N11_013916</name>
</gene>
<accession>A0ABR1ZF42</accession>
<comment type="caution">
    <text evidence="1">The sequence shown here is derived from an EMBL/GenBank/DDBJ whole genome shotgun (WGS) entry which is preliminary data.</text>
</comment>
<dbReference type="Proteomes" id="UP001396334">
    <property type="component" value="Unassembled WGS sequence"/>
</dbReference>
<keyword evidence="2" id="KW-1185">Reference proteome</keyword>
<dbReference type="PANTHER" id="PTHR33544">
    <property type="entry name" value="DUF4005 DOMAIN-CONTAINING PROTEIN-RELATED"/>
    <property type="match status" value="1"/>
</dbReference>
<evidence type="ECO:0000313" key="2">
    <source>
        <dbReference type="Proteomes" id="UP001396334"/>
    </source>
</evidence>
<organism evidence="1 2">
    <name type="scientific">Hibiscus sabdariffa</name>
    <name type="common">roselle</name>
    <dbReference type="NCBI Taxonomy" id="183260"/>
    <lineage>
        <taxon>Eukaryota</taxon>
        <taxon>Viridiplantae</taxon>
        <taxon>Streptophyta</taxon>
        <taxon>Embryophyta</taxon>
        <taxon>Tracheophyta</taxon>
        <taxon>Spermatophyta</taxon>
        <taxon>Magnoliopsida</taxon>
        <taxon>eudicotyledons</taxon>
        <taxon>Gunneridae</taxon>
        <taxon>Pentapetalae</taxon>
        <taxon>rosids</taxon>
        <taxon>malvids</taxon>
        <taxon>Malvales</taxon>
        <taxon>Malvaceae</taxon>
        <taxon>Malvoideae</taxon>
        <taxon>Hibiscus</taxon>
    </lineage>
</organism>
<sequence length="119" mass="13069">MSREKRCNTNRSKVWLLSLCSRDSSDGENVEANNVPSLGHFLAVERSVTDEYRRNNQSPTTTVYGPDEFASAQPNFEPNSLFVNGSIAPPRTSCCLGTADDNNYGVPLLFSCMCGQLSL</sequence>
<dbReference type="PANTHER" id="PTHR33544:SF5">
    <property type="entry name" value="DUF4005 DOMAIN-CONTAINING PROTEIN"/>
    <property type="match status" value="1"/>
</dbReference>
<protein>
    <submittedName>
        <fullName evidence="1">Uncharacterized protein</fullName>
    </submittedName>
</protein>
<dbReference type="InterPro" id="IPR040344">
    <property type="entry name" value="At3g17950-like"/>
</dbReference>
<evidence type="ECO:0000313" key="1">
    <source>
        <dbReference type="EMBL" id="KAK8479034.1"/>
    </source>
</evidence>
<dbReference type="EMBL" id="JBBPBN010001254">
    <property type="protein sequence ID" value="KAK8479034.1"/>
    <property type="molecule type" value="Genomic_DNA"/>
</dbReference>